<gene>
    <name evidence="1" type="ORF">GSI_00079</name>
</gene>
<protein>
    <recommendedName>
        <fullName evidence="3">F-box domain-containing protein</fullName>
    </recommendedName>
</protein>
<sequence length="401" mass="45929">MSSLSRQCSERNAATDKFPVELWIEVFRNISHRPTLAHIMQVNGHFCAIAEEQLYHTVSLIGQDHFSKFRFSLESSPHRAPFVQDIRLLRLEVENSSVPNILPSFLTSLRNLRRLELTQVPDFRFTSDTPYCDALSAVQIPHLRRLRIEAGLHPYRFLTFLEAQADFLEELEMTNTRLFKDPPVVDLLAARRFPLLQVLECDTLFLGGHTRIPVPPNLTHLSRSMIFGWELPVLAQRLGTQLVGLKLDSVWLDDRSLADGPPSWSLLNVKAKFPRLRYLQAEAPYIRNYSAIDWFPDKAVERTDTKFPVHPDGAAPQSHSRLTIAWVFDFVIPDDCDAWEQSGTENAVRILTALGGYVERVLLNRASRWISVRLGAGSEVQGERKVIKEEMGNMDRYWAQV</sequence>
<dbReference type="AlphaFoldDB" id="A0A2G8SRI0"/>
<accession>A0A2G8SRI0</accession>
<dbReference type="Proteomes" id="UP000230002">
    <property type="component" value="Unassembled WGS sequence"/>
</dbReference>
<evidence type="ECO:0008006" key="3">
    <source>
        <dbReference type="Google" id="ProtNLM"/>
    </source>
</evidence>
<dbReference type="OrthoDB" id="2755675at2759"/>
<evidence type="ECO:0000313" key="1">
    <source>
        <dbReference type="EMBL" id="PIL36391.1"/>
    </source>
</evidence>
<comment type="caution">
    <text evidence="1">The sequence shown here is derived from an EMBL/GenBank/DDBJ whole genome shotgun (WGS) entry which is preliminary data.</text>
</comment>
<evidence type="ECO:0000313" key="2">
    <source>
        <dbReference type="Proteomes" id="UP000230002"/>
    </source>
</evidence>
<reference evidence="1 2" key="1">
    <citation type="journal article" date="2015" name="Sci. Rep.">
        <title>Chromosome-level genome map provides insights into diverse defense mechanisms in the medicinal fungus Ganoderma sinense.</title>
        <authorList>
            <person name="Zhu Y."/>
            <person name="Xu J."/>
            <person name="Sun C."/>
            <person name="Zhou S."/>
            <person name="Xu H."/>
            <person name="Nelson D.R."/>
            <person name="Qian J."/>
            <person name="Song J."/>
            <person name="Luo H."/>
            <person name="Xiang L."/>
            <person name="Li Y."/>
            <person name="Xu Z."/>
            <person name="Ji A."/>
            <person name="Wang L."/>
            <person name="Lu S."/>
            <person name="Hayward A."/>
            <person name="Sun W."/>
            <person name="Li X."/>
            <person name="Schwartz D.C."/>
            <person name="Wang Y."/>
            <person name="Chen S."/>
        </authorList>
    </citation>
    <scope>NUCLEOTIDE SEQUENCE [LARGE SCALE GENOMIC DNA]</scope>
    <source>
        <strain evidence="1 2">ZZ0214-1</strain>
    </source>
</reference>
<dbReference type="InterPro" id="IPR032675">
    <property type="entry name" value="LRR_dom_sf"/>
</dbReference>
<dbReference type="Gene3D" id="3.80.10.10">
    <property type="entry name" value="Ribonuclease Inhibitor"/>
    <property type="match status" value="1"/>
</dbReference>
<dbReference type="SUPFAM" id="SSF52047">
    <property type="entry name" value="RNI-like"/>
    <property type="match status" value="1"/>
</dbReference>
<dbReference type="EMBL" id="AYKW01000001">
    <property type="protein sequence ID" value="PIL36391.1"/>
    <property type="molecule type" value="Genomic_DNA"/>
</dbReference>
<proteinExistence type="predicted"/>
<organism evidence="1 2">
    <name type="scientific">Ganoderma sinense ZZ0214-1</name>
    <dbReference type="NCBI Taxonomy" id="1077348"/>
    <lineage>
        <taxon>Eukaryota</taxon>
        <taxon>Fungi</taxon>
        <taxon>Dikarya</taxon>
        <taxon>Basidiomycota</taxon>
        <taxon>Agaricomycotina</taxon>
        <taxon>Agaricomycetes</taxon>
        <taxon>Polyporales</taxon>
        <taxon>Polyporaceae</taxon>
        <taxon>Ganoderma</taxon>
    </lineage>
</organism>
<keyword evidence="2" id="KW-1185">Reference proteome</keyword>
<name>A0A2G8SRI0_9APHY</name>